<dbReference type="STRING" id="57577.A0A2K3MXM6"/>
<comment type="caution">
    <text evidence="2">The sequence shown here is derived from an EMBL/GenBank/DDBJ whole genome shotgun (WGS) entry which is preliminary data.</text>
</comment>
<evidence type="ECO:0000313" key="2">
    <source>
        <dbReference type="EMBL" id="PNX95563.1"/>
    </source>
</evidence>
<dbReference type="PROSITE" id="PS50878">
    <property type="entry name" value="RT_POL"/>
    <property type="match status" value="1"/>
</dbReference>
<dbReference type="Pfam" id="PF00078">
    <property type="entry name" value="RVT_1"/>
    <property type="match status" value="1"/>
</dbReference>
<dbReference type="InterPro" id="IPR005135">
    <property type="entry name" value="Endo/exonuclease/phosphatase"/>
</dbReference>
<dbReference type="SUPFAM" id="SSF56219">
    <property type="entry name" value="DNase I-like"/>
    <property type="match status" value="1"/>
</dbReference>
<feature type="domain" description="Reverse transcriptase" evidence="1">
    <location>
        <begin position="296"/>
        <end position="577"/>
    </location>
</feature>
<dbReference type="Pfam" id="PF13456">
    <property type="entry name" value="RVT_3"/>
    <property type="match status" value="1"/>
</dbReference>
<feature type="non-terminal residue" evidence="2">
    <location>
        <position position="1188"/>
    </location>
</feature>
<dbReference type="PANTHER" id="PTHR33116">
    <property type="entry name" value="REVERSE TRANSCRIPTASE ZINC-BINDING DOMAIN-CONTAINING PROTEIN-RELATED-RELATED"/>
    <property type="match status" value="1"/>
</dbReference>
<dbReference type="SUPFAM" id="SSF56672">
    <property type="entry name" value="DNA/RNA polymerases"/>
    <property type="match status" value="1"/>
</dbReference>
<dbReference type="Pfam" id="PF03372">
    <property type="entry name" value="Exo_endo_phos"/>
    <property type="match status" value="1"/>
</dbReference>
<dbReference type="CDD" id="cd01650">
    <property type="entry name" value="RT_nLTR_like"/>
    <property type="match status" value="1"/>
</dbReference>
<dbReference type="EMBL" id="ASHM01013601">
    <property type="protein sequence ID" value="PNX95563.1"/>
    <property type="molecule type" value="Genomic_DNA"/>
</dbReference>
<reference evidence="2 3" key="1">
    <citation type="journal article" date="2014" name="Am. J. Bot.">
        <title>Genome assembly and annotation for red clover (Trifolium pratense; Fabaceae).</title>
        <authorList>
            <person name="Istvanek J."/>
            <person name="Jaros M."/>
            <person name="Krenek A."/>
            <person name="Repkova J."/>
        </authorList>
    </citation>
    <scope>NUCLEOTIDE SEQUENCE [LARGE SCALE GENOMIC DNA]</scope>
    <source>
        <strain evidence="3">cv. Tatra</strain>
        <tissue evidence="2">Young leaves</tissue>
    </source>
</reference>
<dbReference type="SUPFAM" id="SSF53098">
    <property type="entry name" value="Ribonuclease H-like"/>
    <property type="match status" value="1"/>
</dbReference>
<dbReference type="InterPro" id="IPR036397">
    <property type="entry name" value="RNaseH_sf"/>
</dbReference>
<dbReference type="InterPro" id="IPR002156">
    <property type="entry name" value="RNaseH_domain"/>
</dbReference>
<dbReference type="InterPro" id="IPR012337">
    <property type="entry name" value="RNaseH-like_sf"/>
</dbReference>
<dbReference type="AlphaFoldDB" id="A0A2K3MXM6"/>
<protein>
    <submittedName>
        <fullName evidence="2">Ribonuclease H</fullName>
    </submittedName>
</protein>
<sequence length="1188" mass="136019">MKLMSWNCQGLGNPRTVRALKKLIANNKPDIIFLMETKLHNISPHFKNNFAATYNIYHVDCTLNGNNGKSGGLILLWNTCTCNIEIKDTDFNYIDMHITNLTTAIQWKATGVYGYPQHQNKHLTCDLLKSLHHANHNNNWLLFGDFNLITSDTEKFGGQNTRKKGPKPIRYEQIWTRDNDHYQVVKDTWQTCRGNVSKKLTATLSSLHRWGNNVFGVIPRRIRNLQNELQILNDQNGKINNEMYQELDKVFTKEEVFQAIKDMKALAAPGPDGLPAIFYHTHWEIIGKEVTEMVLNVLNNNGDPSQLNNTYICLIPKIPNPALPNDFRPISLCNVTLKIITKTIANRIKTILPEVISPNQSAFIQGRLITDNTLIASEIFHYLAQTKRKTGYVGIKTDMAKAYDRVEWDFLEATMVTMGFPATMVQTIMKCVTTVKFSILINGYPSQEFYPQRGLRQGDPLSPYLFIICADVLSGLISRAQQEKLIHGIRISQGAPEISHLFFADDSLMFCRATNKEVSTIQDIIQTYQKASGQLVNLTKSEMVFSKGVTNGIKEEISRILPMQISEYFSKYLGMPIVHGRSKQQIFNYIREKIWKKLKGWKEKNLSFAGRGTLIKAVAQAIPTYLMSCFLIPKGVCEQLEKMICNFWWGSTTDQRKMHWLKWSKVCNQKRNGGLGFRDLRAFNEALLAKQGWRLITKPTSLVAQVLKAKYFPNESFLNAKHKQVMSYTWRSIMQASWVIKRGSYWSIGDGEDINIWEDNWMQQKSATYKGRPKPNNLNLIKVKELMDSNYNEWNTDIINQVFLPYEAQMILNIPIIDKTQPDMLTWDCTQDGQYSVKSGYHAIMEWGNLPNASPSNNSQHIWNVLWKLKVPPKHSHLLWRVLHNALPVKNNLFKRGVRCDPLCPRCSNSMETIHHVFLDCEWAKQTWFASALTLNLGQNQLTDFYDWINYMINNTNKECIEKITAIMYGIWYARNVLVFQGKNLPPQEISSTALNQLQEYQTHGLEQHIQDPQVRRNGCSNDISWSPPPRGTLKINVDAHLSSDGHWSTGLVLRRSDGSTVGVATRTHNGSADVVTGEAMGLMDAIEWIEKLGEQSVIFEMDSQVIVKAVKGQSNIFKSWGKVVRRCILFLKGNPSSDIKWVQRKANQAAHEMAKWAEIEPNKEWTTNIPFCIWPVIQKDKGNIPSI</sequence>
<proteinExistence type="predicted"/>
<dbReference type="PANTHER" id="PTHR33116:SF86">
    <property type="entry name" value="REVERSE TRANSCRIPTASE DOMAIN-CONTAINING PROTEIN"/>
    <property type="match status" value="1"/>
</dbReference>
<dbReference type="InterPro" id="IPR044730">
    <property type="entry name" value="RNase_H-like_dom_plant"/>
</dbReference>
<dbReference type="Proteomes" id="UP000236291">
    <property type="component" value="Unassembled WGS sequence"/>
</dbReference>
<name>A0A2K3MXM6_TRIPR</name>
<dbReference type="InterPro" id="IPR036691">
    <property type="entry name" value="Endo/exonu/phosph_ase_sf"/>
</dbReference>
<dbReference type="InterPro" id="IPR000477">
    <property type="entry name" value="RT_dom"/>
</dbReference>
<dbReference type="GO" id="GO:0004523">
    <property type="term" value="F:RNA-DNA hybrid ribonuclease activity"/>
    <property type="evidence" value="ECO:0007669"/>
    <property type="project" value="InterPro"/>
</dbReference>
<dbReference type="Gene3D" id="3.60.10.10">
    <property type="entry name" value="Endonuclease/exonuclease/phosphatase"/>
    <property type="match status" value="1"/>
</dbReference>
<dbReference type="Gene3D" id="3.30.420.10">
    <property type="entry name" value="Ribonuclease H-like superfamily/Ribonuclease H"/>
    <property type="match status" value="1"/>
</dbReference>
<dbReference type="CDD" id="cd06222">
    <property type="entry name" value="RNase_H_like"/>
    <property type="match status" value="1"/>
</dbReference>
<organism evidence="2 3">
    <name type="scientific">Trifolium pratense</name>
    <name type="common">Red clover</name>
    <dbReference type="NCBI Taxonomy" id="57577"/>
    <lineage>
        <taxon>Eukaryota</taxon>
        <taxon>Viridiplantae</taxon>
        <taxon>Streptophyta</taxon>
        <taxon>Embryophyta</taxon>
        <taxon>Tracheophyta</taxon>
        <taxon>Spermatophyta</taxon>
        <taxon>Magnoliopsida</taxon>
        <taxon>eudicotyledons</taxon>
        <taxon>Gunneridae</taxon>
        <taxon>Pentapetalae</taxon>
        <taxon>rosids</taxon>
        <taxon>fabids</taxon>
        <taxon>Fabales</taxon>
        <taxon>Fabaceae</taxon>
        <taxon>Papilionoideae</taxon>
        <taxon>50 kb inversion clade</taxon>
        <taxon>NPAAA clade</taxon>
        <taxon>Hologalegina</taxon>
        <taxon>IRL clade</taxon>
        <taxon>Trifolieae</taxon>
        <taxon>Trifolium</taxon>
    </lineage>
</organism>
<reference evidence="2 3" key="2">
    <citation type="journal article" date="2017" name="Front. Plant Sci.">
        <title>Gene Classification and Mining of Molecular Markers Useful in Red Clover (Trifolium pratense) Breeding.</title>
        <authorList>
            <person name="Istvanek J."/>
            <person name="Dluhosova J."/>
            <person name="Dluhos P."/>
            <person name="Patkova L."/>
            <person name="Nedelnik J."/>
            <person name="Repkova J."/>
        </authorList>
    </citation>
    <scope>NUCLEOTIDE SEQUENCE [LARGE SCALE GENOMIC DNA]</scope>
    <source>
        <strain evidence="3">cv. Tatra</strain>
        <tissue evidence="2">Young leaves</tissue>
    </source>
</reference>
<dbReference type="GO" id="GO:0003676">
    <property type="term" value="F:nucleic acid binding"/>
    <property type="evidence" value="ECO:0007669"/>
    <property type="project" value="InterPro"/>
</dbReference>
<gene>
    <name evidence="2" type="ORF">L195_g018756</name>
</gene>
<dbReference type="Pfam" id="PF13966">
    <property type="entry name" value="zf-RVT"/>
    <property type="match status" value="1"/>
</dbReference>
<evidence type="ECO:0000259" key="1">
    <source>
        <dbReference type="PROSITE" id="PS50878"/>
    </source>
</evidence>
<accession>A0A2K3MXM6</accession>
<evidence type="ECO:0000313" key="3">
    <source>
        <dbReference type="Proteomes" id="UP000236291"/>
    </source>
</evidence>
<dbReference type="InterPro" id="IPR043502">
    <property type="entry name" value="DNA/RNA_pol_sf"/>
</dbReference>
<dbReference type="InterPro" id="IPR026960">
    <property type="entry name" value="RVT-Znf"/>
</dbReference>